<evidence type="ECO:0000313" key="3">
    <source>
        <dbReference type="Proteomes" id="UP001628193"/>
    </source>
</evidence>
<evidence type="ECO:0000313" key="2">
    <source>
        <dbReference type="EMBL" id="GAB0057245.1"/>
    </source>
</evidence>
<keyword evidence="2" id="KW-0378">Hydrolase</keyword>
<dbReference type="Proteomes" id="UP001628193">
    <property type="component" value="Unassembled WGS sequence"/>
</dbReference>
<dbReference type="InterPro" id="IPR050248">
    <property type="entry name" value="Polysacc_deacetylase_ArnD"/>
</dbReference>
<name>A0ABQ0C968_9PROT</name>
<dbReference type="PANTHER" id="PTHR10587">
    <property type="entry name" value="GLYCOSYL TRANSFERASE-RELATED"/>
    <property type="match status" value="1"/>
</dbReference>
<dbReference type="GO" id="GO:0036311">
    <property type="term" value="F:chitin disaccharide deacetylase activity"/>
    <property type="evidence" value="ECO:0007669"/>
    <property type="project" value="UniProtKB-EC"/>
</dbReference>
<dbReference type="InterPro" id="IPR002509">
    <property type="entry name" value="NODB_dom"/>
</dbReference>
<comment type="caution">
    <text evidence="2">The sequence shown here is derived from an EMBL/GenBank/DDBJ whole genome shotgun (WGS) entry which is preliminary data.</text>
</comment>
<proteinExistence type="predicted"/>
<dbReference type="SUPFAM" id="SSF88713">
    <property type="entry name" value="Glycoside hydrolase/deacetylase"/>
    <property type="match status" value="1"/>
</dbReference>
<sequence>MMVRKQSVWMILIGLVLGWSMAPAVAGESLENKQVYLTFDDGPLTGTREILAVLTREEVPATFFLVGDHVVANAERRETLGLLRDSPWVRIANHSYSHAWERYRTFYADPDGMLADFRKNNEVLGFTQPPYPTRLPGRIDWRYENRYVSADSHPRDSANKAPKGIEQLFENGFVIYGWDIEWGRPGRRGALEPAESLLNRIRQRLTGGKTVKPDRIVILMHDFHFNVKSTLESLETLIRGLKREKLVFKWMHDY</sequence>
<dbReference type="Pfam" id="PF01522">
    <property type="entry name" value="Polysacc_deac_1"/>
    <property type="match status" value="1"/>
</dbReference>
<dbReference type="InterPro" id="IPR011330">
    <property type="entry name" value="Glyco_hydro/deAcase_b/a-brl"/>
</dbReference>
<keyword evidence="3" id="KW-1185">Reference proteome</keyword>
<dbReference type="RefSeq" id="WP_420904944.1">
    <property type="nucleotide sequence ID" value="NZ_BAAFGK010000004.1"/>
</dbReference>
<protein>
    <submittedName>
        <fullName evidence="2">Chitin disaccharide deacetylase</fullName>
        <ecNumber evidence="2">3.5.1.105</ecNumber>
    </submittedName>
</protein>
<dbReference type="EC" id="3.5.1.105" evidence="2"/>
<organism evidence="2 3">
    <name type="scientific">Candidatus Magnetaquiglobus chichijimensis</name>
    <dbReference type="NCBI Taxonomy" id="3141448"/>
    <lineage>
        <taxon>Bacteria</taxon>
        <taxon>Pseudomonadati</taxon>
        <taxon>Pseudomonadota</taxon>
        <taxon>Magnetococcia</taxon>
        <taxon>Magnetococcales</taxon>
        <taxon>Candidatus Magnetaquicoccaceae</taxon>
        <taxon>Candidatus Magnetaquiglobus</taxon>
    </lineage>
</organism>
<gene>
    <name evidence="2" type="primary">deaA</name>
    <name evidence="2" type="ORF">SIID45300_01569</name>
</gene>
<dbReference type="PROSITE" id="PS51677">
    <property type="entry name" value="NODB"/>
    <property type="match status" value="1"/>
</dbReference>
<dbReference type="Gene3D" id="3.20.20.370">
    <property type="entry name" value="Glycoside hydrolase/deacetylase"/>
    <property type="match status" value="1"/>
</dbReference>
<evidence type="ECO:0000259" key="1">
    <source>
        <dbReference type="PROSITE" id="PS51677"/>
    </source>
</evidence>
<feature type="domain" description="NodB homology" evidence="1">
    <location>
        <begin position="33"/>
        <end position="249"/>
    </location>
</feature>
<dbReference type="PANTHER" id="PTHR10587:SF125">
    <property type="entry name" value="POLYSACCHARIDE DEACETYLASE YHEN-RELATED"/>
    <property type="match status" value="1"/>
</dbReference>
<reference evidence="2 3" key="1">
    <citation type="submission" date="2024-09" db="EMBL/GenBank/DDBJ databases">
        <title>Draft genome sequence of Candidatus Magnetaquicoccaceae bacterium FCR-1.</title>
        <authorList>
            <person name="Shimoshige H."/>
            <person name="Shimamura S."/>
            <person name="Taoka A."/>
            <person name="Kobayashi H."/>
            <person name="Maekawa T."/>
        </authorList>
    </citation>
    <scope>NUCLEOTIDE SEQUENCE [LARGE SCALE GENOMIC DNA]</scope>
    <source>
        <strain evidence="2 3">FCR-1</strain>
    </source>
</reference>
<dbReference type="EMBL" id="BAAFGK010000004">
    <property type="protein sequence ID" value="GAB0057245.1"/>
    <property type="molecule type" value="Genomic_DNA"/>
</dbReference>
<accession>A0ABQ0C968</accession>